<dbReference type="InterPro" id="IPR037041">
    <property type="entry name" value="Trigger_fac_C_sf"/>
</dbReference>
<dbReference type="InParanoid" id="A0A1B1YTG8"/>
<dbReference type="FunFam" id="3.10.50.40:FF:000001">
    <property type="entry name" value="Trigger factor"/>
    <property type="match status" value="1"/>
</dbReference>
<dbReference type="PANTHER" id="PTHR30560">
    <property type="entry name" value="TRIGGER FACTOR CHAPERONE AND PEPTIDYL-PROLYL CIS/TRANS ISOMERASE"/>
    <property type="match status" value="1"/>
</dbReference>
<dbReference type="GO" id="GO:0043335">
    <property type="term" value="P:protein unfolding"/>
    <property type="evidence" value="ECO:0007669"/>
    <property type="project" value="TreeGrafter"/>
</dbReference>
<evidence type="ECO:0000256" key="10">
    <source>
        <dbReference type="ARBA" id="ARBA00029986"/>
    </source>
</evidence>
<dbReference type="Pfam" id="PF05698">
    <property type="entry name" value="Trigger_C"/>
    <property type="match status" value="1"/>
</dbReference>
<organism evidence="15 16">
    <name type="scientific">Immundisolibacter cernigliae</name>
    <dbReference type="NCBI Taxonomy" id="1810504"/>
    <lineage>
        <taxon>Bacteria</taxon>
        <taxon>Pseudomonadati</taxon>
        <taxon>Pseudomonadota</taxon>
        <taxon>Gammaproteobacteria</taxon>
        <taxon>Immundisolibacterales</taxon>
        <taxon>Immundisolibacteraceae</taxon>
        <taxon>Immundisolibacter</taxon>
    </lineage>
</organism>
<dbReference type="GO" id="GO:0043022">
    <property type="term" value="F:ribosome binding"/>
    <property type="evidence" value="ECO:0007669"/>
    <property type="project" value="TreeGrafter"/>
</dbReference>
<dbReference type="InterPro" id="IPR001179">
    <property type="entry name" value="PPIase_FKBP_dom"/>
</dbReference>
<dbReference type="GO" id="GO:0051301">
    <property type="term" value="P:cell division"/>
    <property type="evidence" value="ECO:0007669"/>
    <property type="project" value="UniProtKB-KW"/>
</dbReference>
<dbReference type="RefSeq" id="WP_068804103.1">
    <property type="nucleotide sequence ID" value="NZ_CP014671.1"/>
</dbReference>
<dbReference type="KEGG" id="gbi:PG2T_08205"/>
<evidence type="ECO:0000256" key="6">
    <source>
        <dbReference type="ARBA" id="ARBA00023110"/>
    </source>
</evidence>
<dbReference type="FunCoup" id="A0A1B1YTG8">
    <property type="interactions" value="654"/>
</dbReference>
<dbReference type="InterPro" id="IPR008880">
    <property type="entry name" value="Trigger_fac_C"/>
</dbReference>
<dbReference type="InterPro" id="IPR008881">
    <property type="entry name" value="Trigger_fac_ribosome-bd_bac"/>
</dbReference>
<reference evidence="16" key="1">
    <citation type="submission" date="2016-03" db="EMBL/GenBank/DDBJ databases">
        <title>Complete genome sequence of Solimmundus cernigliae, representing a novel lineage of polycyclic aromatic hydrocarbon degraders within the Gammaproteobacteria.</title>
        <authorList>
            <person name="Singleton D.R."/>
            <person name="Dickey A.N."/>
            <person name="Scholl E.H."/>
            <person name="Wright F.A."/>
            <person name="Aitken M.D."/>
        </authorList>
    </citation>
    <scope>NUCLEOTIDE SEQUENCE [LARGE SCALE GENOMIC DNA]</scope>
    <source>
        <strain evidence="16">TR3.2</strain>
    </source>
</reference>
<dbReference type="GO" id="GO:0051083">
    <property type="term" value="P:'de novo' cotranslational protein folding"/>
    <property type="evidence" value="ECO:0007669"/>
    <property type="project" value="TreeGrafter"/>
</dbReference>
<dbReference type="Pfam" id="PF05697">
    <property type="entry name" value="Trigger_N"/>
    <property type="match status" value="1"/>
</dbReference>
<dbReference type="EMBL" id="CP014671">
    <property type="protein sequence ID" value="ANX04160.1"/>
    <property type="molecule type" value="Genomic_DNA"/>
</dbReference>
<dbReference type="Gene3D" id="3.10.50.40">
    <property type="match status" value="1"/>
</dbReference>
<evidence type="ECO:0000256" key="3">
    <source>
        <dbReference type="ARBA" id="ARBA00013194"/>
    </source>
</evidence>
<comment type="subcellular location">
    <subcellularLocation>
        <location evidence="11">Cytoplasm</location>
    </subcellularLocation>
    <text evidence="11">About half TF is bound to the ribosome near the polypeptide exit tunnel while the other half is free in the cytoplasm.</text>
</comment>
<accession>A0A1B1YTG8</accession>
<dbReference type="Gene3D" id="1.10.3120.10">
    <property type="entry name" value="Trigger factor, C-terminal domain"/>
    <property type="match status" value="1"/>
</dbReference>
<dbReference type="Proteomes" id="UP000092952">
    <property type="component" value="Chromosome"/>
</dbReference>
<keyword evidence="5 11" id="KW-0132">Cell division</keyword>
<dbReference type="Pfam" id="PF00254">
    <property type="entry name" value="FKBP_C"/>
    <property type="match status" value="1"/>
</dbReference>
<keyword evidence="8 11" id="KW-0413">Isomerase</keyword>
<name>A0A1B1YTG8_9GAMM</name>
<keyword evidence="11" id="KW-0963">Cytoplasm</keyword>
<dbReference type="STRING" id="1810504.PG2T_08205"/>
<dbReference type="SUPFAM" id="SSF54534">
    <property type="entry name" value="FKBP-like"/>
    <property type="match status" value="1"/>
</dbReference>
<dbReference type="GO" id="GO:0015031">
    <property type="term" value="P:protein transport"/>
    <property type="evidence" value="ECO:0007669"/>
    <property type="project" value="UniProtKB-UniRule"/>
</dbReference>
<dbReference type="InterPro" id="IPR036611">
    <property type="entry name" value="Trigger_fac_ribosome-bd_sf"/>
</dbReference>
<keyword evidence="7 11" id="KW-0143">Chaperone</keyword>
<dbReference type="PIRSF" id="PIRSF003095">
    <property type="entry name" value="Trigger_factor"/>
    <property type="match status" value="1"/>
</dbReference>
<evidence type="ECO:0000256" key="11">
    <source>
        <dbReference type="HAMAP-Rule" id="MF_00303"/>
    </source>
</evidence>
<dbReference type="GO" id="GO:0005737">
    <property type="term" value="C:cytoplasm"/>
    <property type="evidence" value="ECO:0007669"/>
    <property type="project" value="UniProtKB-SubCell"/>
</dbReference>
<dbReference type="GO" id="GO:0003755">
    <property type="term" value="F:peptidyl-prolyl cis-trans isomerase activity"/>
    <property type="evidence" value="ECO:0007669"/>
    <property type="project" value="UniProtKB-UniRule"/>
</dbReference>
<sequence>MTTLLENTGALKRRLMLSLPATEVEQQVATRLNQLARQARVNGFRPGKAPLSVVRRQHEARLRDEVVGELLQGKFIEGLGEHQLRPAGNPDIRAEPAEGGDALRFSASFEVFPDIALADLGGVTLSLPSATVTDDDVEKMLDRMRRQRAEWPEVARPAARDDRVMIDFVGTIDGVAFEGGTAQDVPIVLGSGTLIGDFEDQLLGASAGDERTVKVTFPADYPRDTLAGKDAQFAVTVKAVQEIALPEMNTEFVQAFGIEDGDLDALRARLRERLEQELTTALRRRRKAAVMQLLEQQHQFDLPHSLVHQEAHNLAHQAQQRNPAVDPHADMAPYEAEAARRVKLGLLLAEITQREGIKTDPARVRAEIERMAAGFDDKDMVINWYYSQPERLQEIENMALEEQLVDWVLSKVQVTEEVLSFDDAVAT</sequence>
<evidence type="ECO:0000259" key="14">
    <source>
        <dbReference type="PROSITE" id="PS50059"/>
    </source>
</evidence>
<evidence type="ECO:0000256" key="9">
    <source>
        <dbReference type="ARBA" id="ARBA00023306"/>
    </source>
</evidence>
<dbReference type="AlphaFoldDB" id="A0A1B1YTG8"/>
<feature type="domain" description="PPIase FKBP-type" evidence="14">
    <location>
        <begin position="161"/>
        <end position="249"/>
    </location>
</feature>
<dbReference type="GO" id="GO:0044183">
    <property type="term" value="F:protein folding chaperone"/>
    <property type="evidence" value="ECO:0007669"/>
    <property type="project" value="TreeGrafter"/>
</dbReference>
<dbReference type="Gene3D" id="3.30.70.1050">
    <property type="entry name" value="Trigger factor ribosome-binding domain"/>
    <property type="match status" value="1"/>
</dbReference>
<comment type="catalytic activity">
    <reaction evidence="1 11 12">
        <text>[protein]-peptidylproline (omega=180) = [protein]-peptidylproline (omega=0)</text>
        <dbReference type="Rhea" id="RHEA:16237"/>
        <dbReference type="Rhea" id="RHEA-COMP:10747"/>
        <dbReference type="Rhea" id="RHEA-COMP:10748"/>
        <dbReference type="ChEBI" id="CHEBI:83833"/>
        <dbReference type="ChEBI" id="CHEBI:83834"/>
        <dbReference type="EC" id="5.2.1.8"/>
    </reaction>
</comment>
<dbReference type="NCBIfam" id="TIGR00115">
    <property type="entry name" value="tig"/>
    <property type="match status" value="1"/>
</dbReference>
<dbReference type="InterPro" id="IPR027304">
    <property type="entry name" value="Trigger_fact/SurA_dom_sf"/>
</dbReference>
<dbReference type="HAMAP" id="MF_00303">
    <property type="entry name" value="Trigger_factor_Tig"/>
    <property type="match status" value="1"/>
</dbReference>
<evidence type="ECO:0000256" key="13">
    <source>
        <dbReference type="RuleBase" id="RU003914"/>
    </source>
</evidence>
<dbReference type="SUPFAM" id="SSF102735">
    <property type="entry name" value="Trigger factor ribosome-binding domain"/>
    <property type="match status" value="1"/>
</dbReference>
<protein>
    <recommendedName>
        <fullName evidence="4 11">Trigger factor</fullName>
        <shortName evidence="11">TF</shortName>
        <ecNumber evidence="3 11">5.2.1.8</ecNumber>
    </recommendedName>
    <alternativeName>
        <fullName evidence="10 11">PPIase</fullName>
    </alternativeName>
</protein>
<comment type="domain">
    <text evidence="11">Consists of 3 domains; the N-terminus binds the ribosome, the middle domain has PPIase activity, while the C-terminus has intrinsic chaperone activity on its own.</text>
</comment>
<evidence type="ECO:0000256" key="8">
    <source>
        <dbReference type="ARBA" id="ARBA00023235"/>
    </source>
</evidence>
<evidence type="ECO:0000313" key="15">
    <source>
        <dbReference type="EMBL" id="ANX04160.1"/>
    </source>
</evidence>
<keyword evidence="16" id="KW-1185">Reference proteome</keyword>
<dbReference type="SUPFAM" id="SSF109998">
    <property type="entry name" value="Triger factor/SurA peptide-binding domain-like"/>
    <property type="match status" value="1"/>
</dbReference>
<evidence type="ECO:0000256" key="12">
    <source>
        <dbReference type="PROSITE-ProRule" id="PRU00277"/>
    </source>
</evidence>
<comment type="function">
    <text evidence="11">Involved in protein export. Acts as a chaperone by maintaining the newly synthesized protein in an open conformation. Functions as a peptidyl-prolyl cis-trans isomerase.</text>
</comment>
<comment type="similarity">
    <text evidence="2 11 13">Belongs to the FKBP-type PPIase family. Tig subfamily.</text>
</comment>
<keyword evidence="6 11" id="KW-0697">Rotamase</keyword>
<gene>
    <name evidence="11" type="primary">tig</name>
    <name evidence="15" type="ORF">PG2T_08205</name>
</gene>
<evidence type="ECO:0000256" key="4">
    <source>
        <dbReference type="ARBA" id="ARBA00016902"/>
    </source>
</evidence>
<dbReference type="InterPro" id="IPR005215">
    <property type="entry name" value="Trig_fac"/>
</dbReference>
<evidence type="ECO:0000256" key="2">
    <source>
        <dbReference type="ARBA" id="ARBA00005464"/>
    </source>
</evidence>
<dbReference type="PROSITE" id="PS50059">
    <property type="entry name" value="FKBP_PPIASE"/>
    <property type="match status" value="1"/>
</dbReference>
<evidence type="ECO:0000256" key="5">
    <source>
        <dbReference type="ARBA" id="ARBA00022618"/>
    </source>
</evidence>
<dbReference type="EC" id="5.2.1.8" evidence="3 11"/>
<dbReference type="InterPro" id="IPR046357">
    <property type="entry name" value="PPIase_dom_sf"/>
</dbReference>
<dbReference type="PANTHER" id="PTHR30560:SF3">
    <property type="entry name" value="TRIGGER FACTOR-LIKE PROTEIN TIG, CHLOROPLASTIC"/>
    <property type="match status" value="1"/>
</dbReference>
<evidence type="ECO:0000256" key="1">
    <source>
        <dbReference type="ARBA" id="ARBA00000971"/>
    </source>
</evidence>
<proteinExistence type="inferred from homology"/>
<evidence type="ECO:0000313" key="16">
    <source>
        <dbReference type="Proteomes" id="UP000092952"/>
    </source>
</evidence>
<keyword evidence="9 11" id="KW-0131">Cell cycle</keyword>
<evidence type="ECO:0000256" key="7">
    <source>
        <dbReference type="ARBA" id="ARBA00023186"/>
    </source>
</evidence>
<dbReference type="OrthoDB" id="9767721at2"/>